<evidence type="ECO:0000256" key="3">
    <source>
        <dbReference type="ARBA" id="ARBA00022840"/>
    </source>
</evidence>
<evidence type="ECO:0000313" key="6">
    <source>
        <dbReference type="EMBL" id="SHE36436.1"/>
    </source>
</evidence>
<dbReference type="PIRSF" id="PIRSF006806">
    <property type="entry name" value="FTHF_cligase"/>
    <property type="match status" value="1"/>
</dbReference>
<comment type="catalytic activity">
    <reaction evidence="5">
        <text>(6S)-5-formyl-5,6,7,8-tetrahydrofolate + ATP = (6R)-5,10-methenyltetrahydrofolate + ADP + phosphate</text>
        <dbReference type="Rhea" id="RHEA:10488"/>
        <dbReference type="ChEBI" id="CHEBI:30616"/>
        <dbReference type="ChEBI" id="CHEBI:43474"/>
        <dbReference type="ChEBI" id="CHEBI:57455"/>
        <dbReference type="ChEBI" id="CHEBI:57457"/>
        <dbReference type="ChEBI" id="CHEBI:456216"/>
        <dbReference type="EC" id="6.3.3.2"/>
    </reaction>
</comment>
<evidence type="ECO:0000256" key="4">
    <source>
        <dbReference type="PIRSR" id="PIRSR006806-1"/>
    </source>
</evidence>
<reference evidence="6 7" key="1">
    <citation type="submission" date="2016-11" db="EMBL/GenBank/DDBJ databases">
        <authorList>
            <person name="Jaros S."/>
            <person name="Januszkiewicz K."/>
            <person name="Wedrychowicz H."/>
        </authorList>
    </citation>
    <scope>NUCLEOTIDE SEQUENCE [LARGE SCALE GENOMIC DNA]</scope>
    <source>
        <strain evidence="6 7">DSM 21986</strain>
    </source>
</reference>
<dbReference type="NCBIfam" id="TIGR02727">
    <property type="entry name" value="MTHFS_bact"/>
    <property type="match status" value="1"/>
</dbReference>
<dbReference type="GO" id="GO:0030272">
    <property type="term" value="F:5-formyltetrahydrofolate cyclo-ligase activity"/>
    <property type="evidence" value="ECO:0007669"/>
    <property type="project" value="UniProtKB-EC"/>
</dbReference>
<evidence type="ECO:0000256" key="5">
    <source>
        <dbReference type="RuleBase" id="RU361279"/>
    </source>
</evidence>
<dbReference type="PANTHER" id="PTHR23407">
    <property type="entry name" value="ATPASE INHIBITOR/5-FORMYLTETRAHYDROFOLATE CYCLO-LIGASE"/>
    <property type="match status" value="1"/>
</dbReference>
<dbReference type="SUPFAM" id="SSF100950">
    <property type="entry name" value="NagB/RpiA/CoA transferase-like"/>
    <property type="match status" value="1"/>
</dbReference>
<dbReference type="InterPro" id="IPR037171">
    <property type="entry name" value="NagB/RpiA_transferase-like"/>
</dbReference>
<comment type="similarity">
    <text evidence="1 5">Belongs to the 5-formyltetrahydrofolate cyclo-ligase family.</text>
</comment>
<feature type="binding site" evidence="4">
    <location>
        <position position="53"/>
    </location>
    <ligand>
        <name>substrate</name>
    </ligand>
</feature>
<dbReference type="Gene3D" id="3.40.50.10420">
    <property type="entry name" value="NagB/RpiA/CoA transferase-like"/>
    <property type="match status" value="1"/>
</dbReference>
<feature type="binding site" evidence="4">
    <location>
        <position position="60"/>
    </location>
    <ligand>
        <name>substrate</name>
    </ligand>
</feature>
<dbReference type="GO" id="GO:0009396">
    <property type="term" value="P:folic acid-containing compound biosynthetic process"/>
    <property type="evidence" value="ECO:0007669"/>
    <property type="project" value="TreeGrafter"/>
</dbReference>
<dbReference type="AlphaFoldDB" id="A0A1M4SW67"/>
<sequence>MGAEESKEELRVLLRSKRARISGSDYAAYSKKIVATLQQQQEFQSAKTIHCYVSINERREVNTRWLIKAMIKRGKQVVVPLTHFKDKTLTHFELASFDDLVPRKWGGLEPKPTDSLRRHPSELELVIVPMVGGDEQGHRIGYGAGFYDRFLKKTVCPAIGLCFEQNIIPILPTDDHDVSLDKIITEERVIERVGGAE</sequence>
<evidence type="ECO:0000313" key="7">
    <source>
        <dbReference type="Proteomes" id="UP000184041"/>
    </source>
</evidence>
<dbReference type="OrthoDB" id="9801938at2"/>
<dbReference type="STRING" id="1194090.SAMN05443144_101138"/>
<dbReference type="RefSeq" id="WP_073058890.1">
    <property type="nucleotide sequence ID" value="NZ_FQUS01000001.1"/>
</dbReference>
<organism evidence="6 7">
    <name type="scientific">Fodinibius roseus</name>
    <dbReference type="NCBI Taxonomy" id="1194090"/>
    <lineage>
        <taxon>Bacteria</taxon>
        <taxon>Pseudomonadati</taxon>
        <taxon>Balneolota</taxon>
        <taxon>Balneolia</taxon>
        <taxon>Balneolales</taxon>
        <taxon>Balneolaceae</taxon>
        <taxon>Fodinibius</taxon>
    </lineage>
</organism>
<name>A0A1M4SW67_9BACT</name>
<evidence type="ECO:0000256" key="1">
    <source>
        <dbReference type="ARBA" id="ARBA00010638"/>
    </source>
</evidence>
<dbReference type="Proteomes" id="UP000184041">
    <property type="component" value="Unassembled WGS sequence"/>
</dbReference>
<comment type="cofactor">
    <cofactor evidence="5">
        <name>Mg(2+)</name>
        <dbReference type="ChEBI" id="CHEBI:18420"/>
    </cofactor>
</comment>
<proteinExistence type="inferred from homology"/>
<dbReference type="PANTHER" id="PTHR23407:SF1">
    <property type="entry name" value="5-FORMYLTETRAHYDROFOLATE CYCLO-LIGASE"/>
    <property type="match status" value="1"/>
</dbReference>
<gene>
    <name evidence="6" type="ORF">SAMN05443144_101138</name>
</gene>
<protein>
    <recommendedName>
        <fullName evidence="5">5-formyltetrahydrofolate cyclo-ligase</fullName>
        <ecNumber evidence="5">6.3.3.2</ecNumber>
    </recommendedName>
</protein>
<dbReference type="InterPro" id="IPR002698">
    <property type="entry name" value="FTHF_cligase"/>
</dbReference>
<dbReference type="EC" id="6.3.3.2" evidence="5"/>
<keyword evidence="5" id="KW-0479">Metal-binding</keyword>
<dbReference type="InterPro" id="IPR024185">
    <property type="entry name" value="FTHF_cligase-like_sf"/>
</dbReference>
<accession>A0A1M4SW67</accession>
<dbReference type="EMBL" id="FQUS01000001">
    <property type="protein sequence ID" value="SHE36436.1"/>
    <property type="molecule type" value="Genomic_DNA"/>
</dbReference>
<evidence type="ECO:0000256" key="2">
    <source>
        <dbReference type="ARBA" id="ARBA00022741"/>
    </source>
</evidence>
<dbReference type="GO" id="GO:0005524">
    <property type="term" value="F:ATP binding"/>
    <property type="evidence" value="ECO:0007669"/>
    <property type="project" value="UniProtKB-KW"/>
</dbReference>
<keyword evidence="5" id="KW-0460">Magnesium</keyword>
<dbReference type="GO" id="GO:0046872">
    <property type="term" value="F:metal ion binding"/>
    <property type="evidence" value="ECO:0007669"/>
    <property type="project" value="UniProtKB-KW"/>
</dbReference>
<dbReference type="GO" id="GO:0035999">
    <property type="term" value="P:tetrahydrofolate interconversion"/>
    <property type="evidence" value="ECO:0007669"/>
    <property type="project" value="TreeGrafter"/>
</dbReference>
<feature type="binding site" evidence="4">
    <location>
        <begin position="139"/>
        <end position="147"/>
    </location>
    <ligand>
        <name>ATP</name>
        <dbReference type="ChEBI" id="CHEBI:30616"/>
    </ligand>
</feature>
<feature type="binding site" evidence="4">
    <location>
        <begin position="7"/>
        <end position="11"/>
    </location>
    <ligand>
        <name>ATP</name>
        <dbReference type="ChEBI" id="CHEBI:30616"/>
    </ligand>
</feature>
<keyword evidence="7" id="KW-1185">Reference proteome</keyword>
<dbReference type="Pfam" id="PF01812">
    <property type="entry name" value="5-FTHF_cyc-lig"/>
    <property type="match status" value="1"/>
</dbReference>
<keyword evidence="2 4" id="KW-0547">Nucleotide-binding</keyword>
<keyword evidence="3 4" id="KW-0067">ATP-binding</keyword>
<keyword evidence="6" id="KW-0436">Ligase</keyword>